<dbReference type="InterPro" id="IPR036388">
    <property type="entry name" value="WH-like_DNA-bd_sf"/>
</dbReference>
<keyword evidence="3" id="KW-0238">DNA-binding</keyword>
<keyword evidence="2" id="KW-0805">Transcription regulation</keyword>
<dbReference type="GO" id="GO:0003700">
    <property type="term" value="F:DNA-binding transcription factor activity"/>
    <property type="evidence" value="ECO:0007669"/>
    <property type="project" value="InterPro"/>
</dbReference>
<dbReference type="InterPro" id="IPR000847">
    <property type="entry name" value="LysR_HTH_N"/>
</dbReference>
<dbReference type="GO" id="GO:0043565">
    <property type="term" value="F:sequence-specific DNA binding"/>
    <property type="evidence" value="ECO:0007669"/>
    <property type="project" value="TreeGrafter"/>
</dbReference>
<name>A0A1L1PH91_HYDIT</name>
<dbReference type="Pfam" id="PF03466">
    <property type="entry name" value="LysR_substrate"/>
    <property type="match status" value="1"/>
</dbReference>
<dbReference type="InterPro" id="IPR058163">
    <property type="entry name" value="LysR-type_TF_proteobact-type"/>
</dbReference>
<dbReference type="GO" id="GO:0006351">
    <property type="term" value="P:DNA-templated transcription"/>
    <property type="evidence" value="ECO:0007669"/>
    <property type="project" value="TreeGrafter"/>
</dbReference>
<dbReference type="PANTHER" id="PTHR30537:SF72">
    <property type="entry name" value="LYSR FAMILY TRANSCRIPTIONAL REGULATOR"/>
    <property type="match status" value="1"/>
</dbReference>
<evidence type="ECO:0000313" key="6">
    <source>
        <dbReference type="EMBL" id="CDN86357.1"/>
    </source>
</evidence>
<dbReference type="FunFam" id="3.40.190.290:FF:000001">
    <property type="entry name" value="Transcriptional regulator, LysR family"/>
    <property type="match status" value="1"/>
</dbReference>
<reference evidence="7" key="2">
    <citation type="submission" date="2014-11" db="EMBL/GenBank/DDBJ databases">
        <title>Draft genome sequence of Hydrogenophaga intermedia S1.</title>
        <authorList>
            <person name="Gan H.M."/>
            <person name="Chew T.H."/>
            <person name="Stolz A."/>
        </authorList>
    </citation>
    <scope>NUCLEOTIDE SEQUENCE [LARGE SCALE GENOMIC DNA]</scope>
    <source>
        <strain evidence="7">S1</strain>
    </source>
</reference>
<dbReference type="PROSITE" id="PS50931">
    <property type="entry name" value="HTH_LYSR"/>
    <property type="match status" value="1"/>
</dbReference>
<accession>A0A1L1PH91</accession>
<dbReference type="AlphaFoldDB" id="A0A1L1PH91"/>
<dbReference type="RefSeq" id="WP_009517292.1">
    <property type="nucleotide sequence ID" value="NZ_CCAE010000003.1"/>
</dbReference>
<dbReference type="Proteomes" id="UP000028878">
    <property type="component" value="Unassembled WGS sequence"/>
</dbReference>
<gene>
    <name evidence="6" type="ORF">BN948_00758</name>
</gene>
<dbReference type="PANTHER" id="PTHR30537">
    <property type="entry name" value="HTH-TYPE TRANSCRIPTIONAL REGULATOR"/>
    <property type="match status" value="1"/>
</dbReference>
<protein>
    <submittedName>
        <fullName evidence="6">Transcriptional regulator</fullName>
    </submittedName>
</protein>
<evidence type="ECO:0000259" key="5">
    <source>
        <dbReference type="PROSITE" id="PS50931"/>
    </source>
</evidence>
<sequence length="306" mass="33640">MNTLDAMKVFARVAELGSFTQAANSLGLPKASVSGAVQQLEAMVGTRLLQRTTRRVSVTQDGQVFHERCRDLLDDVEDLRTLFQPEGAVLKGRLRVDMPIGVARQTVLPRLPDFLAAHPQLELELSSTDRRVDLVREGFDCVLRIGPLGDSSLVARPLGGCELVNVASKAYVRAHGKPTRLEQLKAHRLVHYVGTLGARSAGFEYLDESGHTHFLPMAGALTVDNSEAYMGACLAGLGIVQVPRWGVADRLRAGELVELLPRHKAAPMPVNLLYAHRRHLPRRAQVFMQWLGDVVQPMTVPLARGR</sequence>
<dbReference type="Gene3D" id="3.40.190.290">
    <property type="match status" value="1"/>
</dbReference>
<reference evidence="7" key="1">
    <citation type="submission" date="2014-02" db="EMBL/GenBank/DDBJ databases">
        <authorList>
            <person name="Gan H."/>
        </authorList>
    </citation>
    <scope>NUCLEOTIDE SEQUENCE [LARGE SCALE GENOMIC DNA]</scope>
    <source>
        <strain evidence="7">S1</strain>
    </source>
</reference>
<evidence type="ECO:0000256" key="4">
    <source>
        <dbReference type="ARBA" id="ARBA00023163"/>
    </source>
</evidence>
<dbReference type="Pfam" id="PF00126">
    <property type="entry name" value="HTH_1"/>
    <property type="match status" value="1"/>
</dbReference>
<dbReference type="FunFam" id="1.10.10.10:FF:000001">
    <property type="entry name" value="LysR family transcriptional regulator"/>
    <property type="match status" value="1"/>
</dbReference>
<comment type="similarity">
    <text evidence="1">Belongs to the LysR transcriptional regulatory family.</text>
</comment>
<evidence type="ECO:0000313" key="7">
    <source>
        <dbReference type="Proteomes" id="UP000028878"/>
    </source>
</evidence>
<dbReference type="SUPFAM" id="SSF46785">
    <property type="entry name" value="Winged helix' DNA-binding domain"/>
    <property type="match status" value="1"/>
</dbReference>
<evidence type="ECO:0000256" key="3">
    <source>
        <dbReference type="ARBA" id="ARBA00023125"/>
    </source>
</evidence>
<organism evidence="6 7">
    <name type="scientific">Hydrogenophaga intermedia</name>
    <dbReference type="NCBI Taxonomy" id="65786"/>
    <lineage>
        <taxon>Bacteria</taxon>
        <taxon>Pseudomonadati</taxon>
        <taxon>Pseudomonadota</taxon>
        <taxon>Betaproteobacteria</taxon>
        <taxon>Burkholderiales</taxon>
        <taxon>Comamonadaceae</taxon>
        <taxon>Hydrogenophaga</taxon>
    </lineage>
</organism>
<dbReference type="EMBL" id="CCAE010000003">
    <property type="protein sequence ID" value="CDN86357.1"/>
    <property type="molecule type" value="Genomic_DNA"/>
</dbReference>
<dbReference type="InterPro" id="IPR036390">
    <property type="entry name" value="WH_DNA-bd_sf"/>
</dbReference>
<feature type="domain" description="HTH lysR-type" evidence="5">
    <location>
        <begin position="1"/>
        <end position="59"/>
    </location>
</feature>
<dbReference type="CDD" id="cd08472">
    <property type="entry name" value="PBP2_CrgA_like_3"/>
    <property type="match status" value="1"/>
</dbReference>
<keyword evidence="7" id="KW-1185">Reference proteome</keyword>
<dbReference type="InterPro" id="IPR005119">
    <property type="entry name" value="LysR_subst-bd"/>
</dbReference>
<proteinExistence type="inferred from homology"/>
<dbReference type="SUPFAM" id="SSF53850">
    <property type="entry name" value="Periplasmic binding protein-like II"/>
    <property type="match status" value="1"/>
</dbReference>
<keyword evidence="4" id="KW-0804">Transcription</keyword>
<evidence type="ECO:0000256" key="2">
    <source>
        <dbReference type="ARBA" id="ARBA00023015"/>
    </source>
</evidence>
<evidence type="ECO:0000256" key="1">
    <source>
        <dbReference type="ARBA" id="ARBA00009437"/>
    </source>
</evidence>
<dbReference type="Gene3D" id="1.10.10.10">
    <property type="entry name" value="Winged helix-like DNA-binding domain superfamily/Winged helix DNA-binding domain"/>
    <property type="match status" value="1"/>
</dbReference>